<comment type="caution">
    <text evidence="2">The sequence shown here is derived from an EMBL/GenBank/DDBJ whole genome shotgun (WGS) entry which is preliminary data.</text>
</comment>
<accession>A0A645D3L1</accession>
<evidence type="ECO:0000256" key="1">
    <source>
        <dbReference type="SAM" id="MobiDB-lite"/>
    </source>
</evidence>
<sequence length="43" mass="4989">MDDVRVQLLTNNPFIPPNEVDAQYAERNEQGNENQHEHSHAKC</sequence>
<feature type="compositionally biased region" description="Basic and acidic residues" evidence="1">
    <location>
        <begin position="24"/>
        <end position="43"/>
    </location>
</feature>
<proteinExistence type="predicted"/>
<evidence type="ECO:0000313" key="2">
    <source>
        <dbReference type="EMBL" id="MPM83966.1"/>
    </source>
</evidence>
<name>A0A645D3L1_9ZZZZ</name>
<dbReference type="AlphaFoldDB" id="A0A645D3L1"/>
<organism evidence="2">
    <name type="scientific">bioreactor metagenome</name>
    <dbReference type="NCBI Taxonomy" id="1076179"/>
    <lineage>
        <taxon>unclassified sequences</taxon>
        <taxon>metagenomes</taxon>
        <taxon>ecological metagenomes</taxon>
    </lineage>
</organism>
<reference evidence="2" key="1">
    <citation type="submission" date="2019-08" db="EMBL/GenBank/DDBJ databases">
        <authorList>
            <person name="Kucharzyk K."/>
            <person name="Murdoch R.W."/>
            <person name="Higgins S."/>
            <person name="Loffler F."/>
        </authorList>
    </citation>
    <scope>NUCLEOTIDE SEQUENCE</scope>
</reference>
<gene>
    <name evidence="2" type="ORF">SDC9_131036</name>
</gene>
<feature type="region of interest" description="Disordered" evidence="1">
    <location>
        <begin position="9"/>
        <end position="43"/>
    </location>
</feature>
<dbReference type="EMBL" id="VSSQ01032642">
    <property type="protein sequence ID" value="MPM83966.1"/>
    <property type="molecule type" value="Genomic_DNA"/>
</dbReference>
<protein>
    <submittedName>
        <fullName evidence="2">Uncharacterized protein</fullName>
    </submittedName>
</protein>